<evidence type="ECO:0000256" key="4">
    <source>
        <dbReference type="SAM" id="SignalP"/>
    </source>
</evidence>
<evidence type="ECO:0000259" key="5">
    <source>
        <dbReference type="SMART" id="SM00093"/>
    </source>
</evidence>
<dbReference type="InterPro" id="IPR036186">
    <property type="entry name" value="Serpin_sf"/>
</dbReference>
<dbReference type="InterPro" id="IPR042185">
    <property type="entry name" value="Serpin_sf_2"/>
</dbReference>
<dbReference type="InterPro" id="IPR023795">
    <property type="entry name" value="Serpin_CS"/>
</dbReference>
<keyword evidence="2" id="KW-0722">Serine protease inhibitor</keyword>
<dbReference type="Proteomes" id="UP000791440">
    <property type="component" value="Unassembled WGS sequence"/>
</dbReference>
<keyword evidence="1" id="KW-0646">Protease inhibitor</keyword>
<dbReference type="PANTHER" id="PTHR11461:SF292">
    <property type="entry name" value="SERPIN 100A"/>
    <property type="match status" value="1"/>
</dbReference>
<gene>
    <name evidence="6" type="ORF">O3G_MSEX007046</name>
</gene>
<dbReference type="InterPro" id="IPR023796">
    <property type="entry name" value="Serpin_dom"/>
</dbReference>
<feature type="signal peptide" evidence="4">
    <location>
        <begin position="1"/>
        <end position="16"/>
    </location>
</feature>
<dbReference type="InterPro" id="IPR000215">
    <property type="entry name" value="Serpin_fam"/>
</dbReference>
<proteinExistence type="inferred from homology"/>
<dbReference type="SMART" id="SM00093">
    <property type="entry name" value="SERPIN"/>
    <property type="match status" value="1"/>
</dbReference>
<dbReference type="PROSITE" id="PS00284">
    <property type="entry name" value="SERPIN"/>
    <property type="match status" value="1"/>
</dbReference>
<dbReference type="InterPro" id="IPR042178">
    <property type="entry name" value="Serpin_sf_1"/>
</dbReference>
<organism evidence="6 7">
    <name type="scientific">Manduca sexta</name>
    <name type="common">Tobacco hawkmoth</name>
    <name type="synonym">Tobacco hornworm</name>
    <dbReference type="NCBI Taxonomy" id="7130"/>
    <lineage>
        <taxon>Eukaryota</taxon>
        <taxon>Metazoa</taxon>
        <taxon>Ecdysozoa</taxon>
        <taxon>Arthropoda</taxon>
        <taxon>Hexapoda</taxon>
        <taxon>Insecta</taxon>
        <taxon>Pterygota</taxon>
        <taxon>Neoptera</taxon>
        <taxon>Endopterygota</taxon>
        <taxon>Lepidoptera</taxon>
        <taxon>Glossata</taxon>
        <taxon>Ditrysia</taxon>
        <taxon>Bombycoidea</taxon>
        <taxon>Sphingidae</taxon>
        <taxon>Sphinginae</taxon>
        <taxon>Sphingini</taxon>
        <taxon>Manduca</taxon>
    </lineage>
</organism>
<reference evidence="6" key="2">
    <citation type="submission" date="2020-12" db="EMBL/GenBank/DDBJ databases">
        <authorList>
            <person name="Kanost M."/>
        </authorList>
    </citation>
    <scope>NUCLEOTIDE SEQUENCE</scope>
</reference>
<comment type="similarity">
    <text evidence="3">Belongs to the serpin family.</text>
</comment>
<comment type="caution">
    <text evidence="6">The sequence shown here is derived from an EMBL/GenBank/DDBJ whole genome shotgun (WGS) entry which is preliminary data.</text>
</comment>
<dbReference type="Gene3D" id="2.30.39.10">
    <property type="entry name" value="Alpha-1-antitrypsin, domain 1"/>
    <property type="match status" value="1"/>
</dbReference>
<keyword evidence="7" id="KW-1185">Reference proteome</keyword>
<dbReference type="EMBL" id="JH668403">
    <property type="protein sequence ID" value="KAG6451256.1"/>
    <property type="molecule type" value="Genomic_DNA"/>
</dbReference>
<dbReference type="Gene3D" id="3.30.497.10">
    <property type="entry name" value="Antithrombin, subunit I, domain 2"/>
    <property type="match status" value="1"/>
</dbReference>
<dbReference type="GO" id="GO:0004867">
    <property type="term" value="F:serine-type endopeptidase inhibitor activity"/>
    <property type="evidence" value="ECO:0007669"/>
    <property type="project" value="UniProtKB-KW"/>
</dbReference>
<dbReference type="SUPFAM" id="SSF56574">
    <property type="entry name" value="Serpins"/>
    <property type="match status" value="1"/>
</dbReference>
<dbReference type="PANTHER" id="PTHR11461">
    <property type="entry name" value="SERINE PROTEASE INHIBITOR, SERPIN"/>
    <property type="match status" value="1"/>
</dbReference>
<accession>A0A921Z4L3</accession>
<evidence type="ECO:0000313" key="7">
    <source>
        <dbReference type="Proteomes" id="UP000791440"/>
    </source>
</evidence>
<dbReference type="EMBL" id="JH668403">
    <property type="protein sequence ID" value="KAG6451257.1"/>
    <property type="molecule type" value="Genomic_DNA"/>
</dbReference>
<protein>
    <recommendedName>
        <fullName evidence="5">Serpin domain-containing protein</fullName>
    </recommendedName>
</protein>
<evidence type="ECO:0000256" key="1">
    <source>
        <dbReference type="ARBA" id="ARBA00022690"/>
    </source>
</evidence>
<reference evidence="6" key="1">
    <citation type="journal article" date="2016" name="Insect Biochem. Mol. Biol.">
        <title>Multifaceted biological insights from a draft genome sequence of the tobacco hornworm moth, Manduca sexta.</title>
        <authorList>
            <person name="Kanost M.R."/>
            <person name="Arrese E.L."/>
            <person name="Cao X."/>
            <person name="Chen Y.R."/>
            <person name="Chellapilla S."/>
            <person name="Goldsmith M.R."/>
            <person name="Grosse-Wilde E."/>
            <person name="Heckel D.G."/>
            <person name="Herndon N."/>
            <person name="Jiang H."/>
            <person name="Papanicolaou A."/>
            <person name="Qu J."/>
            <person name="Soulages J.L."/>
            <person name="Vogel H."/>
            <person name="Walters J."/>
            <person name="Waterhouse R.M."/>
            <person name="Ahn S.J."/>
            <person name="Almeida F.C."/>
            <person name="An C."/>
            <person name="Aqrawi P."/>
            <person name="Bretschneider A."/>
            <person name="Bryant W.B."/>
            <person name="Bucks S."/>
            <person name="Chao H."/>
            <person name="Chevignon G."/>
            <person name="Christen J.M."/>
            <person name="Clarke D.F."/>
            <person name="Dittmer N.T."/>
            <person name="Ferguson L.C.F."/>
            <person name="Garavelou S."/>
            <person name="Gordon K.H.J."/>
            <person name="Gunaratna R.T."/>
            <person name="Han Y."/>
            <person name="Hauser F."/>
            <person name="He Y."/>
            <person name="Heidel-Fischer H."/>
            <person name="Hirsh A."/>
            <person name="Hu Y."/>
            <person name="Jiang H."/>
            <person name="Kalra D."/>
            <person name="Klinner C."/>
            <person name="Konig C."/>
            <person name="Kovar C."/>
            <person name="Kroll A.R."/>
            <person name="Kuwar S.S."/>
            <person name="Lee S.L."/>
            <person name="Lehman R."/>
            <person name="Li K."/>
            <person name="Li Z."/>
            <person name="Liang H."/>
            <person name="Lovelace S."/>
            <person name="Lu Z."/>
            <person name="Mansfield J.H."/>
            <person name="McCulloch K.J."/>
            <person name="Mathew T."/>
            <person name="Morton B."/>
            <person name="Muzny D.M."/>
            <person name="Neunemann D."/>
            <person name="Ongeri F."/>
            <person name="Pauchet Y."/>
            <person name="Pu L.L."/>
            <person name="Pyrousis I."/>
            <person name="Rao X.J."/>
            <person name="Redding A."/>
            <person name="Roesel C."/>
            <person name="Sanchez-Gracia A."/>
            <person name="Schaack S."/>
            <person name="Shukla A."/>
            <person name="Tetreau G."/>
            <person name="Wang Y."/>
            <person name="Xiong G.H."/>
            <person name="Traut W."/>
            <person name="Walsh T.K."/>
            <person name="Worley K.C."/>
            <person name="Wu D."/>
            <person name="Wu W."/>
            <person name="Wu Y.Q."/>
            <person name="Zhang X."/>
            <person name="Zou Z."/>
            <person name="Zucker H."/>
            <person name="Briscoe A.D."/>
            <person name="Burmester T."/>
            <person name="Clem R.J."/>
            <person name="Feyereisen R."/>
            <person name="Grimmelikhuijzen C.J.P."/>
            <person name="Hamodrakas S.J."/>
            <person name="Hansson B.S."/>
            <person name="Huguet E."/>
            <person name="Jermiin L.S."/>
            <person name="Lan Q."/>
            <person name="Lehman H.K."/>
            <person name="Lorenzen M."/>
            <person name="Merzendorfer H."/>
            <person name="Michalopoulos I."/>
            <person name="Morton D.B."/>
            <person name="Muthukrishnan S."/>
            <person name="Oakeshott J.G."/>
            <person name="Palmer W."/>
            <person name="Park Y."/>
            <person name="Passarelli A.L."/>
            <person name="Rozas J."/>
            <person name="Schwartz L.M."/>
            <person name="Smith W."/>
            <person name="Southgate A."/>
            <person name="Vilcinskas A."/>
            <person name="Vogt R."/>
            <person name="Wang P."/>
            <person name="Werren J."/>
            <person name="Yu X.Q."/>
            <person name="Zhou J.J."/>
            <person name="Brown S.J."/>
            <person name="Scherer S.E."/>
            <person name="Richards S."/>
            <person name="Blissard G.W."/>
        </authorList>
    </citation>
    <scope>NUCLEOTIDE SEQUENCE</scope>
</reference>
<feature type="domain" description="Serpin" evidence="5">
    <location>
        <begin position="58"/>
        <end position="416"/>
    </location>
</feature>
<dbReference type="AlphaFoldDB" id="A0A921Z4L3"/>
<dbReference type="GO" id="GO:0005615">
    <property type="term" value="C:extracellular space"/>
    <property type="evidence" value="ECO:0007669"/>
    <property type="project" value="InterPro"/>
</dbReference>
<evidence type="ECO:0000256" key="2">
    <source>
        <dbReference type="ARBA" id="ARBA00022900"/>
    </source>
</evidence>
<sequence length="420" mass="47392">MRSLVLVLSIVTLCASEKVSNTSGIASHPNYGLVYFGTCGEDIDITQEFRRSFYEFTVDLYQRIAVPTAGHFVFSPLSIWMSLAALAEGSDGLARQELFKLLRLPEERCIRQQFYALISRRELLGDDVILSRTRLFIYDEKLVINKNWDNYVCSHWLVGIIKGTLRKNPKKALQSMRDIFSAKLPNLDLNGNSVILDALDYDGLWTTAFLDSKPEIAPFYNDLGEKIGTVEMMRLKKRVRMSYNAELKMKILDLPVGQNGRYRFMFGVSTKDGTAGRSIKLGSSKYIFDIIQNRRLSKIPIDVAIPKFTLSSEIDIRSILEELKVKSVWTDPWGTKNISEPAALPSGFVQRVTIELDRPGLKPCPHEVIAPTKGTDKETGLEPELGKEFIANKPFLFAFFDTETFTVLFAGVYSKPGGKI</sequence>
<name>A0A921Z4L3_MANSE</name>
<keyword evidence="4" id="KW-0732">Signal</keyword>
<evidence type="ECO:0000256" key="3">
    <source>
        <dbReference type="RuleBase" id="RU000411"/>
    </source>
</evidence>
<dbReference type="Pfam" id="PF00079">
    <property type="entry name" value="Serpin"/>
    <property type="match status" value="1"/>
</dbReference>
<feature type="chain" id="PRO_5038276451" description="Serpin domain-containing protein" evidence="4">
    <location>
        <begin position="17"/>
        <end position="420"/>
    </location>
</feature>
<evidence type="ECO:0000313" key="6">
    <source>
        <dbReference type="EMBL" id="KAG6451257.1"/>
    </source>
</evidence>